<proteinExistence type="predicted"/>
<feature type="compositionally biased region" description="Low complexity" evidence="1">
    <location>
        <begin position="76"/>
        <end position="85"/>
    </location>
</feature>
<gene>
    <name evidence="2" type="ORF">ANCDUO_17688</name>
</gene>
<feature type="region of interest" description="Disordered" evidence="1">
    <location>
        <begin position="75"/>
        <end position="120"/>
    </location>
</feature>
<dbReference type="Proteomes" id="UP000054047">
    <property type="component" value="Unassembled WGS sequence"/>
</dbReference>
<dbReference type="AlphaFoldDB" id="A0A0C2G572"/>
<protein>
    <submittedName>
        <fullName evidence="2">Uncharacterized protein</fullName>
    </submittedName>
</protein>
<organism evidence="2 3">
    <name type="scientific">Ancylostoma duodenale</name>
    <dbReference type="NCBI Taxonomy" id="51022"/>
    <lineage>
        <taxon>Eukaryota</taxon>
        <taxon>Metazoa</taxon>
        <taxon>Ecdysozoa</taxon>
        <taxon>Nematoda</taxon>
        <taxon>Chromadorea</taxon>
        <taxon>Rhabditida</taxon>
        <taxon>Rhabditina</taxon>
        <taxon>Rhabditomorpha</taxon>
        <taxon>Strongyloidea</taxon>
        <taxon>Ancylostomatidae</taxon>
        <taxon>Ancylostomatinae</taxon>
        <taxon>Ancylostoma</taxon>
    </lineage>
</organism>
<sequence>MDTIETLYAERLREDSSAKGDGEKHPDVMQKWRRALAHVANYCIENRMKTPLGKPMDTFNKIGGELLRLAKEVMVSPASAAKPPSQSRGNVTSSRDKGSKEDDDSLDIGEPRYYSSYSIL</sequence>
<dbReference type="OrthoDB" id="5874877at2759"/>
<dbReference type="InterPro" id="IPR031559">
    <property type="entry name" value="SMG1"/>
</dbReference>
<dbReference type="Pfam" id="PF15785">
    <property type="entry name" value="SMG1"/>
    <property type="match status" value="1"/>
</dbReference>
<dbReference type="GO" id="GO:0004674">
    <property type="term" value="F:protein serine/threonine kinase activity"/>
    <property type="evidence" value="ECO:0007669"/>
    <property type="project" value="InterPro"/>
</dbReference>
<evidence type="ECO:0000313" key="2">
    <source>
        <dbReference type="EMBL" id="KIH52211.1"/>
    </source>
</evidence>
<accession>A0A0C2G572</accession>
<dbReference type="GO" id="GO:0000184">
    <property type="term" value="P:nuclear-transcribed mRNA catabolic process, nonsense-mediated decay"/>
    <property type="evidence" value="ECO:0007669"/>
    <property type="project" value="InterPro"/>
</dbReference>
<evidence type="ECO:0000313" key="3">
    <source>
        <dbReference type="Proteomes" id="UP000054047"/>
    </source>
</evidence>
<name>A0A0C2G572_9BILA</name>
<dbReference type="EMBL" id="KN744256">
    <property type="protein sequence ID" value="KIH52211.1"/>
    <property type="molecule type" value="Genomic_DNA"/>
</dbReference>
<evidence type="ECO:0000256" key="1">
    <source>
        <dbReference type="SAM" id="MobiDB-lite"/>
    </source>
</evidence>
<keyword evidence="3" id="KW-1185">Reference proteome</keyword>
<reference evidence="2 3" key="1">
    <citation type="submission" date="2013-12" db="EMBL/GenBank/DDBJ databases">
        <title>Draft genome of the parsitic nematode Ancylostoma duodenale.</title>
        <authorList>
            <person name="Mitreva M."/>
        </authorList>
    </citation>
    <scope>NUCLEOTIDE SEQUENCE [LARGE SCALE GENOMIC DNA]</scope>
    <source>
        <strain evidence="2 3">Zhejiang</strain>
    </source>
</reference>